<dbReference type="EMBL" id="JACQWF010000059">
    <property type="protein sequence ID" value="MBI4594988.1"/>
    <property type="molecule type" value="Genomic_DNA"/>
</dbReference>
<dbReference type="NCBIfam" id="NF005559">
    <property type="entry name" value="PRK07231.1"/>
    <property type="match status" value="1"/>
</dbReference>
<accession>A0A933LPC3</accession>
<dbReference type="Pfam" id="PF13561">
    <property type="entry name" value="adh_short_C2"/>
    <property type="match status" value="1"/>
</dbReference>
<dbReference type="PANTHER" id="PTHR42760">
    <property type="entry name" value="SHORT-CHAIN DEHYDROGENASES/REDUCTASES FAMILY MEMBER"/>
    <property type="match status" value="1"/>
</dbReference>
<dbReference type="FunFam" id="3.40.50.720:FF:000084">
    <property type="entry name" value="Short-chain dehydrogenase reductase"/>
    <property type="match status" value="1"/>
</dbReference>
<sequence length="250" mass="26819">MELNIKNKVAIVTGGVSGIGQKTAEYFLQEGVKVFIADINEAGLKTTLSLLKAMGGEVVGFNCDVADGKLVARMVQKALDVFGTVDFLVNSAGIGDETATLDKADQQGWQRVLDTNLVGTINCCKALMPVMKEKNHGTIVNIASEAGVSGEKGIEIYATSKGGVIAFTKSLAKSLSRNNVTVNVVAPAFVHTPMTCYITPELEKKWLKMYPLKRLGETKDVASMIVFLCSDRCSWITGQTISINGGFSMR</sequence>
<reference evidence="2" key="1">
    <citation type="submission" date="2020-07" db="EMBL/GenBank/DDBJ databases">
        <title>Huge and variable diversity of episymbiotic CPR bacteria and DPANN archaea in groundwater ecosystems.</title>
        <authorList>
            <person name="He C.Y."/>
            <person name="Keren R."/>
            <person name="Whittaker M."/>
            <person name="Farag I.F."/>
            <person name="Doudna J."/>
            <person name="Cate J.H.D."/>
            <person name="Banfield J.F."/>
        </authorList>
    </citation>
    <scope>NUCLEOTIDE SEQUENCE</scope>
    <source>
        <strain evidence="2">NC_groundwater_1482_Ag_S-0.65um_47_24</strain>
    </source>
</reference>
<dbReference type="InterPro" id="IPR020904">
    <property type="entry name" value="Sc_DH/Rdtase_CS"/>
</dbReference>
<protein>
    <submittedName>
        <fullName evidence="2">Glucose 1-dehydrogenase</fullName>
        <ecNumber evidence="2">1.1.1.47</ecNumber>
    </submittedName>
</protein>
<evidence type="ECO:0000313" key="2">
    <source>
        <dbReference type="EMBL" id="MBI4594988.1"/>
    </source>
</evidence>
<name>A0A933LPC3_UNCTE</name>
<keyword evidence="2" id="KW-0560">Oxidoreductase</keyword>
<dbReference type="PANTHER" id="PTHR42760:SF40">
    <property type="entry name" value="3-OXOACYL-[ACYL-CARRIER-PROTEIN] REDUCTASE, CHLOROPLASTIC"/>
    <property type="match status" value="1"/>
</dbReference>
<dbReference type="Gene3D" id="3.40.50.720">
    <property type="entry name" value="NAD(P)-binding Rossmann-like Domain"/>
    <property type="match status" value="1"/>
</dbReference>
<evidence type="ECO:0000313" key="3">
    <source>
        <dbReference type="Proteomes" id="UP000772181"/>
    </source>
</evidence>
<evidence type="ECO:0000256" key="1">
    <source>
        <dbReference type="ARBA" id="ARBA00006484"/>
    </source>
</evidence>
<dbReference type="EC" id="1.1.1.47" evidence="2"/>
<dbReference type="PRINTS" id="PR00081">
    <property type="entry name" value="GDHRDH"/>
</dbReference>
<dbReference type="Proteomes" id="UP000772181">
    <property type="component" value="Unassembled WGS sequence"/>
</dbReference>
<dbReference type="InterPro" id="IPR036291">
    <property type="entry name" value="NAD(P)-bd_dom_sf"/>
</dbReference>
<comment type="similarity">
    <text evidence="1">Belongs to the short-chain dehydrogenases/reductases (SDR) family.</text>
</comment>
<dbReference type="GO" id="GO:0030497">
    <property type="term" value="P:fatty acid elongation"/>
    <property type="evidence" value="ECO:0007669"/>
    <property type="project" value="TreeGrafter"/>
</dbReference>
<dbReference type="InterPro" id="IPR002347">
    <property type="entry name" value="SDR_fam"/>
</dbReference>
<proteinExistence type="inferred from homology"/>
<dbReference type="PROSITE" id="PS00061">
    <property type="entry name" value="ADH_SHORT"/>
    <property type="match status" value="1"/>
</dbReference>
<organism evidence="2 3">
    <name type="scientific">Tectimicrobiota bacterium</name>
    <dbReference type="NCBI Taxonomy" id="2528274"/>
    <lineage>
        <taxon>Bacteria</taxon>
        <taxon>Pseudomonadati</taxon>
        <taxon>Nitrospinota/Tectimicrobiota group</taxon>
        <taxon>Candidatus Tectimicrobiota</taxon>
    </lineage>
</organism>
<gene>
    <name evidence="2" type="ORF">HY730_01250</name>
</gene>
<dbReference type="SUPFAM" id="SSF51735">
    <property type="entry name" value="NAD(P)-binding Rossmann-fold domains"/>
    <property type="match status" value="1"/>
</dbReference>
<dbReference type="PRINTS" id="PR00080">
    <property type="entry name" value="SDRFAMILY"/>
</dbReference>
<comment type="caution">
    <text evidence="2">The sequence shown here is derived from an EMBL/GenBank/DDBJ whole genome shotgun (WGS) entry which is preliminary data.</text>
</comment>
<dbReference type="NCBIfam" id="NF009466">
    <property type="entry name" value="PRK12826.1-2"/>
    <property type="match status" value="1"/>
</dbReference>
<dbReference type="AlphaFoldDB" id="A0A933LPC3"/>
<dbReference type="GO" id="GO:0047936">
    <property type="term" value="F:glucose 1-dehydrogenase [NAD(P)+] activity"/>
    <property type="evidence" value="ECO:0007669"/>
    <property type="project" value="UniProtKB-EC"/>
</dbReference>